<sequence>MRVGGVMPSRRARAPMPDARHAPPADVPGLLARVRAPTLSSRAMTTMSPGAAARPSSSA</sequence>
<evidence type="ECO:0000313" key="3">
    <source>
        <dbReference type="Proteomes" id="UP000238206"/>
    </source>
</evidence>
<dbReference type="Proteomes" id="UP000238206">
    <property type="component" value="Unassembled WGS sequence"/>
</dbReference>
<feature type="compositionally biased region" description="Low complexity" evidence="1">
    <location>
        <begin position="48"/>
        <end position="59"/>
    </location>
</feature>
<dbReference type="EMBL" id="PUIQ01000014">
    <property type="protein sequence ID" value="PQP18403.1"/>
    <property type="molecule type" value="Genomic_DNA"/>
</dbReference>
<evidence type="ECO:0000313" key="2">
    <source>
        <dbReference type="EMBL" id="PQP18403.1"/>
    </source>
</evidence>
<reference evidence="2 3" key="1">
    <citation type="submission" date="2018-02" db="EMBL/GenBank/DDBJ databases">
        <title>Draft genome sequencing of Burkholderia cepacia Y14-15.</title>
        <authorList>
            <person name="Zheng B.-X."/>
        </authorList>
    </citation>
    <scope>NUCLEOTIDE SEQUENCE [LARGE SCALE GENOMIC DNA]</scope>
    <source>
        <strain evidence="2 3">Y14-15</strain>
    </source>
</reference>
<dbReference type="AlphaFoldDB" id="A0A2S8IUH8"/>
<protein>
    <submittedName>
        <fullName evidence="2">Uncharacterized protein</fullName>
    </submittedName>
</protein>
<feature type="compositionally biased region" description="Polar residues" evidence="1">
    <location>
        <begin position="38"/>
        <end position="47"/>
    </location>
</feature>
<organism evidence="2 3">
    <name type="scientific">Burkholderia cepacia</name>
    <name type="common">Pseudomonas cepacia</name>
    <dbReference type="NCBI Taxonomy" id="292"/>
    <lineage>
        <taxon>Bacteria</taxon>
        <taxon>Pseudomonadati</taxon>
        <taxon>Pseudomonadota</taxon>
        <taxon>Betaproteobacteria</taxon>
        <taxon>Burkholderiales</taxon>
        <taxon>Burkholderiaceae</taxon>
        <taxon>Burkholderia</taxon>
        <taxon>Burkholderia cepacia complex</taxon>
    </lineage>
</organism>
<proteinExistence type="predicted"/>
<accession>A0A2S8IUH8</accession>
<evidence type="ECO:0000256" key="1">
    <source>
        <dbReference type="SAM" id="MobiDB-lite"/>
    </source>
</evidence>
<gene>
    <name evidence="2" type="ORF">C5615_12925</name>
</gene>
<name>A0A2S8IUH8_BURCE</name>
<comment type="caution">
    <text evidence="2">The sequence shown here is derived from an EMBL/GenBank/DDBJ whole genome shotgun (WGS) entry which is preliminary data.</text>
</comment>
<feature type="region of interest" description="Disordered" evidence="1">
    <location>
        <begin position="1"/>
        <end position="59"/>
    </location>
</feature>